<organism evidence="6 7">
    <name type="scientific">Streptomyces kunmingensis</name>
    <dbReference type="NCBI Taxonomy" id="68225"/>
    <lineage>
        <taxon>Bacteria</taxon>
        <taxon>Bacillati</taxon>
        <taxon>Actinomycetota</taxon>
        <taxon>Actinomycetes</taxon>
        <taxon>Kitasatosporales</taxon>
        <taxon>Streptomycetaceae</taxon>
        <taxon>Streptomyces</taxon>
    </lineage>
</organism>
<protein>
    <submittedName>
        <fullName evidence="6">WHG domain-containing protein</fullName>
    </submittedName>
</protein>
<dbReference type="InterPro" id="IPR036271">
    <property type="entry name" value="Tet_transcr_reg_TetR-rel_C_sf"/>
</dbReference>
<sequence length="193" mass="20696">MARAGLTTERVVAAAADLADSVGFEHITVAALARGFGVKDASLYAHVKNLSELRVRVAILAGLDLADRIADALAGRAGRDALVAFADAYRGFALAHPGRYAATQQQELDPSVYDDHPALRRNLTCTYALLQGYDLAEPELTDAGRLLRSTFHGFVSIELAGGFRHQREAGASWAGAVQALHMALTNWPKEANR</sequence>
<gene>
    <name evidence="6" type="ORF">OKJ48_09620</name>
</gene>
<keyword evidence="1" id="KW-0805">Transcription regulation</keyword>
<keyword evidence="2 4" id="KW-0238">DNA-binding</keyword>
<dbReference type="PROSITE" id="PS50977">
    <property type="entry name" value="HTH_TETR_2"/>
    <property type="match status" value="1"/>
</dbReference>
<evidence type="ECO:0000256" key="1">
    <source>
        <dbReference type="ARBA" id="ARBA00023015"/>
    </source>
</evidence>
<dbReference type="SUPFAM" id="SSF48498">
    <property type="entry name" value="Tetracyclin repressor-like, C-terminal domain"/>
    <property type="match status" value="1"/>
</dbReference>
<dbReference type="Gene3D" id="1.10.10.60">
    <property type="entry name" value="Homeodomain-like"/>
    <property type="match status" value="1"/>
</dbReference>
<evidence type="ECO:0000259" key="5">
    <source>
        <dbReference type="PROSITE" id="PS50977"/>
    </source>
</evidence>
<keyword evidence="7" id="KW-1185">Reference proteome</keyword>
<dbReference type="Gene3D" id="1.10.357.10">
    <property type="entry name" value="Tetracycline Repressor, domain 2"/>
    <property type="match status" value="1"/>
</dbReference>
<dbReference type="SUPFAM" id="SSF46689">
    <property type="entry name" value="Homeodomain-like"/>
    <property type="match status" value="1"/>
</dbReference>
<proteinExistence type="predicted"/>
<dbReference type="Proteomes" id="UP001352223">
    <property type="component" value="Unassembled WGS sequence"/>
</dbReference>
<evidence type="ECO:0000313" key="7">
    <source>
        <dbReference type="Proteomes" id="UP001352223"/>
    </source>
</evidence>
<dbReference type="InterPro" id="IPR025996">
    <property type="entry name" value="MT1864/Rv1816-like_C"/>
</dbReference>
<evidence type="ECO:0000256" key="4">
    <source>
        <dbReference type="PROSITE-ProRule" id="PRU00335"/>
    </source>
</evidence>
<dbReference type="EMBL" id="JAOZYB010000053">
    <property type="protein sequence ID" value="MEB3960503.1"/>
    <property type="molecule type" value="Genomic_DNA"/>
</dbReference>
<keyword evidence="3" id="KW-0804">Transcription</keyword>
<evidence type="ECO:0000256" key="3">
    <source>
        <dbReference type="ARBA" id="ARBA00023163"/>
    </source>
</evidence>
<evidence type="ECO:0000313" key="6">
    <source>
        <dbReference type="EMBL" id="MEB3960503.1"/>
    </source>
</evidence>
<reference evidence="6 7" key="1">
    <citation type="submission" date="2022-10" db="EMBL/GenBank/DDBJ databases">
        <authorList>
            <person name="Xie J."/>
            <person name="Shen N."/>
        </authorList>
    </citation>
    <scope>NUCLEOTIDE SEQUENCE [LARGE SCALE GENOMIC DNA]</scope>
    <source>
        <strain evidence="6 7">DSM 41681</strain>
    </source>
</reference>
<dbReference type="Pfam" id="PF13305">
    <property type="entry name" value="TetR_C_33"/>
    <property type="match status" value="1"/>
</dbReference>
<comment type="caution">
    <text evidence="6">The sequence shown here is derived from an EMBL/GenBank/DDBJ whole genome shotgun (WGS) entry which is preliminary data.</text>
</comment>
<dbReference type="InterPro" id="IPR001647">
    <property type="entry name" value="HTH_TetR"/>
</dbReference>
<name>A0ABU6C711_9ACTN</name>
<dbReference type="RefSeq" id="WP_324767614.1">
    <property type="nucleotide sequence ID" value="NZ_BAAATS010000002.1"/>
</dbReference>
<accession>A0ABU6C711</accession>
<evidence type="ECO:0000256" key="2">
    <source>
        <dbReference type="ARBA" id="ARBA00023125"/>
    </source>
</evidence>
<dbReference type="InterPro" id="IPR009057">
    <property type="entry name" value="Homeodomain-like_sf"/>
</dbReference>
<feature type="DNA-binding region" description="H-T-H motif" evidence="4">
    <location>
        <begin position="28"/>
        <end position="47"/>
    </location>
</feature>
<feature type="domain" description="HTH tetR-type" evidence="5">
    <location>
        <begin position="5"/>
        <end position="65"/>
    </location>
</feature>